<evidence type="ECO:0000313" key="1">
    <source>
        <dbReference type="EMBL" id="GFR99563.1"/>
    </source>
</evidence>
<dbReference type="Proteomes" id="UP000762676">
    <property type="component" value="Unassembled WGS sequence"/>
</dbReference>
<dbReference type="EMBL" id="BMAT01002128">
    <property type="protein sequence ID" value="GFR99563.1"/>
    <property type="molecule type" value="Genomic_DNA"/>
</dbReference>
<reference evidence="1 2" key="1">
    <citation type="journal article" date="2021" name="Elife">
        <title>Chloroplast acquisition without the gene transfer in kleptoplastic sea slugs, Plakobranchus ocellatus.</title>
        <authorList>
            <person name="Maeda T."/>
            <person name="Takahashi S."/>
            <person name="Yoshida T."/>
            <person name="Shimamura S."/>
            <person name="Takaki Y."/>
            <person name="Nagai Y."/>
            <person name="Toyoda A."/>
            <person name="Suzuki Y."/>
            <person name="Arimoto A."/>
            <person name="Ishii H."/>
            <person name="Satoh N."/>
            <person name="Nishiyama T."/>
            <person name="Hasebe M."/>
            <person name="Maruyama T."/>
            <person name="Minagawa J."/>
            <person name="Obokata J."/>
            <person name="Shigenobu S."/>
        </authorList>
    </citation>
    <scope>NUCLEOTIDE SEQUENCE [LARGE SCALE GENOMIC DNA]</scope>
</reference>
<comment type="caution">
    <text evidence="1">The sequence shown here is derived from an EMBL/GenBank/DDBJ whole genome shotgun (WGS) entry which is preliminary data.</text>
</comment>
<accession>A0AAV4HMZ1</accession>
<name>A0AAV4HMZ1_9GAST</name>
<organism evidence="1 2">
    <name type="scientific">Elysia marginata</name>
    <dbReference type="NCBI Taxonomy" id="1093978"/>
    <lineage>
        <taxon>Eukaryota</taxon>
        <taxon>Metazoa</taxon>
        <taxon>Spiralia</taxon>
        <taxon>Lophotrochozoa</taxon>
        <taxon>Mollusca</taxon>
        <taxon>Gastropoda</taxon>
        <taxon>Heterobranchia</taxon>
        <taxon>Euthyneura</taxon>
        <taxon>Panpulmonata</taxon>
        <taxon>Sacoglossa</taxon>
        <taxon>Placobranchoidea</taxon>
        <taxon>Plakobranchidae</taxon>
        <taxon>Elysia</taxon>
    </lineage>
</organism>
<sequence length="88" mass="9603">MGGDIGTFPMAPKMTSLWSVTWAALCDWSTATTRVRGSGAGFFTSVTVVIELRRPWVPVYKAAALREDFARAIFCRMADLSGGVQDLE</sequence>
<protein>
    <submittedName>
        <fullName evidence="1">Uncharacterized protein</fullName>
    </submittedName>
</protein>
<evidence type="ECO:0000313" key="2">
    <source>
        <dbReference type="Proteomes" id="UP000762676"/>
    </source>
</evidence>
<gene>
    <name evidence="1" type="ORF">ElyMa_001048300</name>
</gene>
<proteinExistence type="predicted"/>
<dbReference type="AlphaFoldDB" id="A0AAV4HMZ1"/>
<keyword evidence="2" id="KW-1185">Reference proteome</keyword>